<evidence type="ECO:0000313" key="10">
    <source>
        <dbReference type="Proteomes" id="UP000256514"/>
    </source>
</evidence>
<name>A0A3D8ILE4_9HELI</name>
<feature type="binding site" evidence="6">
    <location>
        <position position="169"/>
    </location>
    <ligand>
        <name>a divalent metal cation</name>
        <dbReference type="ChEBI" id="CHEBI:60240"/>
        <label>2</label>
        <note>catalytic</note>
    </ligand>
</feature>
<feature type="binding site" evidence="6">
    <location>
        <position position="95"/>
    </location>
    <ligand>
        <name>a divalent metal cation</name>
        <dbReference type="ChEBI" id="CHEBI:60240"/>
        <label>1</label>
    </ligand>
</feature>
<dbReference type="Pfam" id="PF00557">
    <property type="entry name" value="Peptidase_M24"/>
    <property type="match status" value="1"/>
</dbReference>
<feature type="domain" description="Peptidase M24" evidence="8">
    <location>
        <begin position="18"/>
        <end position="241"/>
    </location>
</feature>
<feature type="binding site" evidence="6">
    <location>
        <position position="205"/>
    </location>
    <ligand>
        <name>a divalent metal cation</name>
        <dbReference type="ChEBI" id="CHEBI:60240"/>
        <label>2</label>
        <note>catalytic</note>
    </ligand>
</feature>
<evidence type="ECO:0000256" key="5">
    <source>
        <dbReference type="ARBA" id="ARBA00022801"/>
    </source>
</evidence>
<dbReference type="InterPro" id="IPR002467">
    <property type="entry name" value="Pept_M24A_MAP1"/>
</dbReference>
<dbReference type="PRINTS" id="PR00599">
    <property type="entry name" value="MAPEPTIDASE"/>
</dbReference>
<feature type="binding site" evidence="6">
    <location>
        <position position="106"/>
    </location>
    <ligand>
        <name>a divalent metal cation</name>
        <dbReference type="ChEBI" id="CHEBI:60240"/>
        <label>2</label>
        <note>catalytic</note>
    </ligand>
</feature>
<dbReference type="GO" id="GO:0005829">
    <property type="term" value="C:cytosol"/>
    <property type="evidence" value="ECO:0007669"/>
    <property type="project" value="TreeGrafter"/>
</dbReference>
<comment type="caution">
    <text evidence="9">The sequence shown here is derived from an EMBL/GenBank/DDBJ whole genome shotgun (WGS) entry which is preliminary data.</text>
</comment>
<gene>
    <name evidence="6 9" type="primary">map</name>
    <name evidence="9" type="ORF">CQA54_08375</name>
</gene>
<dbReference type="PANTHER" id="PTHR43330:SF27">
    <property type="entry name" value="METHIONINE AMINOPEPTIDASE"/>
    <property type="match status" value="1"/>
</dbReference>
<dbReference type="InterPro" id="IPR000994">
    <property type="entry name" value="Pept_M24"/>
</dbReference>
<evidence type="ECO:0000256" key="1">
    <source>
        <dbReference type="ARBA" id="ARBA00002521"/>
    </source>
</evidence>
<proteinExistence type="inferred from homology"/>
<keyword evidence="4 6" id="KW-0479">Metal-binding</keyword>
<comment type="cofactor">
    <cofactor evidence="6">
        <name>Co(2+)</name>
        <dbReference type="ChEBI" id="CHEBI:48828"/>
    </cofactor>
    <cofactor evidence="6">
        <name>Zn(2+)</name>
        <dbReference type="ChEBI" id="CHEBI:29105"/>
    </cofactor>
    <cofactor evidence="6">
        <name>Mn(2+)</name>
        <dbReference type="ChEBI" id="CHEBI:29035"/>
    </cofactor>
    <cofactor evidence="6">
        <name>Fe(2+)</name>
        <dbReference type="ChEBI" id="CHEBI:29033"/>
    </cofactor>
    <text evidence="6">Binds 2 divalent metal cations per subunit. Has a high-affinity and a low affinity metal-binding site. The true nature of the physiological cofactor is under debate. The enzyme is active with cobalt, zinc, manganese or divalent iron ions. Most likely, methionine aminopeptidases function as mononuclear Fe(2+)-metalloproteases under physiological conditions, and the catalytically relevant metal-binding site has been assigned to the histidine-containing high-affinity site.</text>
</comment>
<reference evidence="9 10" key="1">
    <citation type="submission" date="2018-04" db="EMBL/GenBank/DDBJ databases">
        <title>Novel Campyloabacter and Helicobacter Species and Strains.</title>
        <authorList>
            <person name="Mannion A.J."/>
            <person name="Shen Z."/>
            <person name="Fox J.G."/>
        </authorList>
    </citation>
    <scope>NUCLEOTIDE SEQUENCE [LARGE SCALE GENOMIC DNA]</scope>
    <source>
        <strain evidence="9 10">MIT 12-6600</strain>
    </source>
</reference>
<protein>
    <recommendedName>
        <fullName evidence="6 7">Methionine aminopeptidase</fullName>
        <shortName evidence="6">MAP</shortName>
        <shortName evidence="6">MetAP</shortName>
        <ecNumber evidence="6 7">3.4.11.18</ecNumber>
    </recommendedName>
    <alternativeName>
        <fullName evidence="6">Peptidase M</fullName>
    </alternativeName>
</protein>
<keyword evidence="10" id="KW-1185">Reference proteome</keyword>
<comment type="catalytic activity">
    <reaction evidence="6 7">
        <text>Release of N-terminal amino acids, preferentially methionine, from peptides and arylamides.</text>
        <dbReference type="EC" id="3.4.11.18"/>
    </reaction>
</comment>
<keyword evidence="2 6" id="KW-0031">Aminopeptidase</keyword>
<dbReference type="GO" id="GO:0070006">
    <property type="term" value="F:metalloaminopeptidase activity"/>
    <property type="evidence" value="ECO:0007669"/>
    <property type="project" value="UniProtKB-UniRule"/>
</dbReference>
<keyword evidence="3 6" id="KW-0645">Protease</keyword>
<dbReference type="EMBL" id="NXLT01000011">
    <property type="protein sequence ID" value="RDU65830.1"/>
    <property type="molecule type" value="Genomic_DNA"/>
</dbReference>
<evidence type="ECO:0000256" key="7">
    <source>
        <dbReference type="RuleBase" id="RU003653"/>
    </source>
</evidence>
<dbReference type="InterPro" id="IPR001714">
    <property type="entry name" value="Pept_M24_MAP"/>
</dbReference>
<sequence>MAISIKNPKEISALQIPNRVVAQSLDLAQKSAKEGMSLKELDSIIEDFILSCGAKPSFKGLYGFPCAVCISVNEVIIHGIPTDYRLKSGDIVGVDIGAEYNGWFGDGAITFGIGEITKTDQQLIQCSKDVLYDAIDSIRVNMHFKELSKFLQDRIVASGFVPLQGFCGHGIGRAPHEEPEIPNFLETPNPKQGPKIREGMVFCIEPMICQKSGEPKVLSDNWSVVSADGLNGSHYEHTVAIIGGKAQILTEV</sequence>
<evidence type="ECO:0000259" key="8">
    <source>
        <dbReference type="Pfam" id="PF00557"/>
    </source>
</evidence>
<dbReference type="GO" id="GO:0004239">
    <property type="term" value="F:initiator methionyl aminopeptidase activity"/>
    <property type="evidence" value="ECO:0007669"/>
    <property type="project" value="UniProtKB-UniRule"/>
</dbReference>
<dbReference type="InterPro" id="IPR036005">
    <property type="entry name" value="Creatinase/aminopeptidase-like"/>
</dbReference>
<dbReference type="Gene3D" id="3.90.230.10">
    <property type="entry name" value="Creatinase/methionine aminopeptidase superfamily"/>
    <property type="match status" value="1"/>
</dbReference>
<evidence type="ECO:0000256" key="4">
    <source>
        <dbReference type="ARBA" id="ARBA00022723"/>
    </source>
</evidence>
<feature type="binding site" evidence="6">
    <location>
        <position position="106"/>
    </location>
    <ligand>
        <name>a divalent metal cation</name>
        <dbReference type="ChEBI" id="CHEBI:60240"/>
        <label>1</label>
    </ligand>
</feature>
<accession>A0A3D8ILE4</accession>
<dbReference type="HAMAP" id="MF_01974">
    <property type="entry name" value="MetAP_1"/>
    <property type="match status" value="1"/>
</dbReference>
<organism evidence="9 10">
    <name type="scientific">Helicobacter equorum</name>
    <dbReference type="NCBI Taxonomy" id="361872"/>
    <lineage>
        <taxon>Bacteria</taxon>
        <taxon>Pseudomonadati</taxon>
        <taxon>Campylobacterota</taxon>
        <taxon>Epsilonproteobacteria</taxon>
        <taxon>Campylobacterales</taxon>
        <taxon>Helicobacteraceae</taxon>
        <taxon>Helicobacter</taxon>
    </lineage>
</organism>
<dbReference type="OrthoDB" id="9802055at2"/>
<comment type="subunit">
    <text evidence="6">Monomer.</text>
</comment>
<dbReference type="PANTHER" id="PTHR43330">
    <property type="entry name" value="METHIONINE AMINOPEPTIDASE"/>
    <property type="match status" value="1"/>
</dbReference>
<dbReference type="Proteomes" id="UP000256514">
    <property type="component" value="Unassembled WGS sequence"/>
</dbReference>
<evidence type="ECO:0000256" key="6">
    <source>
        <dbReference type="HAMAP-Rule" id="MF_01974"/>
    </source>
</evidence>
<feature type="binding site" evidence="6">
    <location>
        <position position="176"/>
    </location>
    <ligand>
        <name>substrate</name>
    </ligand>
</feature>
<dbReference type="AlphaFoldDB" id="A0A3D8ILE4"/>
<feature type="binding site" evidence="6">
    <location>
        <position position="236"/>
    </location>
    <ligand>
        <name>a divalent metal cation</name>
        <dbReference type="ChEBI" id="CHEBI:60240"/>
        <label>2</label>
        <note>catalytic</note>
    </ligand>
</feature>
<keyword evidence="5 6" id="KW-0378">Hydrolase</keyword>
<dbReference type="RefSeq" id="WP_115571639.1">
    <property type="nucleotide sequence ID" value="NZ_NXLT01000011.1"/>
</dbReference>
<dbReference type="CDD" id="cd01086">
    <property type="entry name" value="MetAP1"/>
    <property type="match status" value="1"/>
</dbReference>
<dbReference type="NCBIfam" id="TIGR00500">
    <property type="entry name" value="met_pdase_I"/>
    <property type="match status" value="1"/>
</dbReference>
<comment type="function">
    <text evidence="1 6">Removes the N-terminal methionine from nascent proteins. The N-terminal methionine is often cleaved when the second residue in the primary sequence is small and uncharged (Met-Ala-, Cys, Gly, Pro, Ser, Thr, or Val). Requires deformylation of the N(alpha)-formylated initiator methionine before it can be hydrolyzed.</text>
</comment>
<dbReference type="GO" id="GO:0006508">
    <property type="term" value="P:proteolysis"/>
    <property type="evidence" value="ECO:0007669"/>
    <property type="project" value="UniProtKB-KW"/>
</dbReference>
<dbReference type="EC" id="3.4.11.18" evidence="6 7"/>
<evidence type="ECO:0000256" key="2">
    <source>
        <dbReference type="ARBA" id="ARBA00022438"/>
    </source>
</evidence>
<evidence type="ECO:0000256" key="3">
    <source>
        <dbReference type="ARBA" id="ARBA00022670"/>
    </source>
</evidence>
<feature type="binding site" evidence="6">
    <location>
        <position position="236"/>
    </location>
    <ligand>
        <name>a divalent metal cation</name>
        <dbReference type="ChEBI" id="CHEBI:60240"/>
        <label>1</label>
    </ligand>
</feature>
<comment type="similarity">
    <text evidence="6">Belongs to the peptidase M24A family. Methionine aminopeptidase type 1 subfamily.</text>
</comment>
<evidence type="ECO:0000313" key="9">
    <source>
        <dbReference type="EMBL" id="RDU65830.1"/>
    </source>
</evidence>
<dbReference type="SUPFAM" id="SSF55920">
    <property type="entry name" value="Creatinase/aminopeptidase"/>
    <property type="match status" value="1"/>
</dbReference>
<feature type="binding site" evidence="6">
    <location>
        <position position="78"/>
    </location>
    <ligand>
        <name>substrate</name>
    </ligand>
</feature>
<dbReference type="GO" id="GO:0046872">
    <property type="term" value="F:metal ion binding"/>
    <property type="evidence" value="ECO:0007669"/>
    <property type="project" value="UniProtKB-UniRule"/>
</dbReference>
<dbReference type="PROSITE" id="PS00680">
    <property type="entry name" value="MAP_1"/>
    <property type="match status" value="1"/>
</dbReference>